<dbReference type="EMBL" id="JAGEMI010000001">
    <property type="protein sequence ID" value="MBO1868490.1"/>
    <property type="molecule type" value="Genomic_DNA"/>
</dbReference>
<sequence>MTEFLKQKIEQTQRDIQTIRESLAASREEMASNPSRAREIVKENVDAIREGWRLKDELKLLQEELERHQAAGPGPS</sequence>
<evidence type="ECO:0000313" key="2">
    <source>
        <dbReference type="EMBL" id="MBO1868490.1"/>
    </source>
</evidence>
<protein>
    <submittedName>
        <fullName evidence="2">Uncharacterized protein</fullName>
    </submittedName>
</protein>
<name>A0A939MIR9_9BRAD</name>
<reference evidence="2" key="1">
    <citation type="submission" date="2021-03" db="EMBL/GenBank/DDBJ databases">
        <title>Whole Genome Sequence of Bradyrhizobium sp. Strain 144S4.</title>
        <authorList>
            <person name="Bromfield E.S.P."/>
            <person name="Cloutier S."/>
        </authorList>
    </citation>
    <scope>NUCLEOTIDE SEQUENCE [LARGE SCALE GENOMIC DNA]</scope>
    <source>
        <strain evidence="2">144S4</strain>
    </source>
</reference>
<keyword evidence="1" id="KW-0175">Coiled coil</keyword>
<dbReference type="KEGG" id="bban:J4G43_047455"/>
<reference evidence="3 4" key="2">
    <citation type="journal article" date="2022" name="Int. J. Syst. Evol. Microbiol.">
        <title>Strains of Bradyrhizobium barranii sp. nov. associated with legumes native to Canada are symbionts of soybeans and belong to different subspecies (subsp. barranii subsp. nov. and subsp. apii subsp. nov.) and symbiovars (sv. glycinearum and sv. septentrionale).</title>
        <authorList>
            <person name="Bromfield E.S.P."/>
            <person name="Cloutier S."/>
            <person name="Wasai-Hara S."/>
            <person name="Minamisawa K."/>
        </authorList>
    </citation>
    <scope>NUCLEOTIDE SEQUENCE [LARGE SCALE GENOMIC DNA]</scope>
    <source>
        <strain evidence="3 4">144S4</strain>
    </source>
</reference>
<gene>
    <name evidence="3" type="ORF">J4G43_047455</name>
    <name evidence="2" type="ORF">J4G43_49160</name>
</gene>
<evidence type="ECO:0000256" key="1">
    <source>
        <dbReference type="SAM" id="Coils"/>
    </source>
</evidence>
<dbReference type="Proteomes" id="UP000664702">
    <property type="component" value="Chromosome"/>
</dbReference>
<evidence type="ECO:0000313" key="4">
    <source>
        <dbReference type="Proteomes" id="UP000664702"/>
    </source>
</evidence>
<organism evidence="2">
    <name type="scientific">Bradyrhizobium barranii subsp. barranii</name>
    <dbReference type="NCBI Taxonomy" id="2823807"/>
    <lineage>
        <taxon>Bacteria</taxon>
        <taxon>Pseudomonadati</taxon>
        <taxon>Pseudomonadota</taxon>
        <taxon>Alphaproteobacteria</taxon>
        <taxon>Hyphomicrobiales</taxon>
        <taxon>Nitrobacteraceae</taxon>
        <taxon>Bradyrhizobium</taxon>
        <taxon>Bradyrhizobium barranii</taxon>
    </lineage>
</organism>
<proteinExistence type="predicted"/>
<evidence type="ECO:0000313" key="3">
    <source>
        <dbReference type="EMBL" id="UEM12002.1"/>
    </source>
</evidence>
<dbReference type="RefSeq" id="WP_208088958.1">
    <property type="nucleotide sequence ID" value="NZ_CP086136.1"/>
</dbReference>
<dbReference type="EMBL" id="CP086136">
    <property type="protein sequence ID" value="UEM12002.1"/>
    <property type="molecule type" value="Genomic_DNA"/>
</dbReference>
<accession>A0A939MIR9</accession>
<feature type="coiled-coil region" evidence="1">
    <location>
        <begin position="2"/>
        <end position="71"/>
    </location>
</feature>
<dbReference type="AlphaFoldDB" id="A0A939MIR9"/>